<gene>
    <name evidence="1" type="ORF">RAK27_09175</name>
</gene>
<dbReference type="RefSeq" id="WP_010051474.1">
    <property type="nucleotide sequence ID" value="NZ_CAJGUR010000059.1"/>
</dbReference>
<proteinExistence type="predicted"/>
<organism evidence="1 2">
    <name type="scientific">Carnobacterium maltaromaticum</name>
    <name type="common">Carnobacterium piscicola</name>
    <dbReference type="NCBI Taxonomy" id="2751"/>
    <lineage>
        <taxon>Bacteria</taxon>
        <taxon>Bacillati</taxon>
        <taxon>Bacillota</taxon>
        <taxon>Bacilli</taxon>
        <taxon>Lactobacillales</taxon>
        <taxon>Carnobacteriaceae</taxon>
        <taxon>Carnobacterium</taxon>
    </lineage>
</organism>
<dbReference type="Proteomes" id="UP001290462">
    <property type="component" value="Unassembled WGS sequence"/>
</dbReference>
<evidence type="ECO:0000313" key="1">
    <source>
        <dbReference type="EMBL" id="MDZ5758823.1"/>
    </source>
</evidence>
<reference evidence="1" key="1">
    <citation type="submission" date="2023-08" db="EMBL/GenBank/DDBJ databases">
        <title>Genomic characterization of piscicolin 126 produced by Carnobacterium maltaromaticum CM22 strain isolated from salmon (Salmo salar).</title>
        <authorList>
            <person name="Gonzalez-Gragera E."/>
            <person name="Garcia-Lopez J.D."/>
            <person name="Teso-Perez C."/>
            <person name="Gimenez-Hernandez I."/>
            <person name="Peralta-Sanchez J.M."/>
            <person name="Valdivia E."/>
            <person name="Montalban-Lopez M."/>
            <person name="Martin-Platero A.M."/>
            <person name="Banos A."/>
            <person name="Martinez-Bueno M."/>
        </authorList>
    </citation>
    <scope>NUCLEOTIDE SEQUENCE</scope>
    <source>
        <strain evidence="1">CM22</strain>
    </source>
</reference>
<dbReference type="AlphaFoldDB" id="A0AAW9JTG5"/>
<dbReference type="EMBL" id="JAVBVO010000003">
    <property type="protein sequence ID" value="MDZ5758823.1"/>
    <property type="molecule type" value="Genomic_DNA"/>
</dbReference>
<accession>A0AAW9JTG5</accession>
<comment type="caution">
    <text evidence="1">The sequence shown here is derived from an EMBL/GenBank/DDBJ whole genome shotgun (WGS) entry which is preliminary data.</text>
</comment>
<evidence type="ECO:0000313" key="2">
    <source>
        <dbReference type="Proteomes" id="UP001290462"/>
    </source>
</evidence>
<name>A0AAW9JTG5_CARML</name>
<sequence>MKKPVVELEKYIIYNIRFIVESEFIRQIEKNIVCPVDYNHEDVEQLIYKKFNQVKEVVKINKLEECTKLDSKIALVGDRV</sequence>
<protein>
    <submittedName>
        <fullName evidence="1">Uncharacterized protein</fullName>
    </submittedName>
</protein>